<keyword evidence="5 7" id="KW-0378">Hydrolase</keyword>
<sequence length="138" mass="15970">MEIQIHRLDSDWWLSREKIESVVKDTCTRIELQPLSIQVIFTNDADISALHQNYLSDPTPTDIITFNLGENDEIEGEIYISVERAQDQAKVYKVSLAEELTRLIIHGLLHLKGYDDLSDTDRRIMKQKEDELVRLTTG</sequence>
<dbReference type="Proteomes" id="UP000885779">
    <property type="component" value="Unassembled WGS sequence"/>
</dbReference>
<dbReference type="AlphaFoldDB" id="A0A7V4TZG3"/>
<evidence type="ECO:0000256" key="2">
    <source>
        <dbReference type="ARBA" id="ARBA00022722"/>
    </source>
</evidence>
<keyword evidence="4 7" id="KW-0255">Endonuclease</keyword>
<dbReference type="PANTHER" id="PTHR46986:SF1">
    <property type="entry name" value="ENDORIBONUCLEASE YBEY, CHLOROPLASTIC"/>
    <property type="match status" value="1"/>
</dbReference>
<gene>
    <name evidence="7 8" type="primary">ybeY</name>
    <name evidence="8" type="ORF">ENK44_06035</name>
</gene>
<dbReference type="PANTHER" id="PTHR46986">
    <property type="entry name" value="ENDORIBONUCLEASE YBEY, CHLOROPLASTIC"/>
    <property type="match status" value="1"/>
</dbReference>
<feature type="binding site" evidence="7">
    <location>
        <position position="116"/>
    </location>
    <ligand>
        <name>Zn(2+)</name>
        <dbReference type="ChEBI" id="CHEBI:29105"/>
        <note>catalytic</note>
    </ligand>
</feature>
<keyword evidence="7" id="KW-0690">Ribosome biogenesis</keyword>
<dbReference type="GO" id="GO:0005737">
    <property type="term" value="C:cytoplasm"/>
    <property type="evidence" value="ECO:0007669"/>
    <property type="project" value="UniProtKB-SubCell"/>
</dbReference>
<dbReference type="GO" id="GO:0008270">
    <property type="term" value="F:zinc ion binding"/>
    <property type="evidence" value="ECO:0007669"/>
    <property type="project" value="UniProtKB-UniRule"/>
</dbReference>
<evidence type="ECO:0000256" key="4">
    <source>
        <dbReference type="ARBA" id="ARBA00022759"/>
    </source>
</evidence>
<dbReference type="Gene3D" id="3.40.390.30">
    <property type="entry name" value="Metalloproteases ('zincins'), catalytic domain"/>
    <property type="match status" value="1"/>
</dbReference>
<dbReference type="NCBIfam" id="TIGR00043">
    <property type="entry name" value="rRNA maturation RNase YbeY"/>
    <property type="match status" value="1"/>
</dbReference>
<accession>A0A7V4TZG3</accession>
<keyword evidence="3 7" id="KW-0479">Metal-binding</keyword>
<dbReference type="GO" id="GO:0006364">
    <property type="term" value="P:rRNA processing"/>
    <property type="evidence" value="ECO:0007669"/>
    <property type="project" value="UniProtKB-UniRule"/>
</dbReference>
<name>A0A7V4TZG3_CALAY</name>
<dbReference type="GO" id="GO:0004222">
    <property type="term" value="F:metalloendopeptidase activity"/>
    <property type="evidence" value="ECO:0007669"/>
    <property type="project" value="InterPro"/>
</dbReference>
<comment type="similarity">
    <text evidence="1 7">Belongs to the endoribonuclease YbeY family.</text>
</comment>
<keyword evidence="7" id="KW-0698">rRNA processing</keyword>
<dbReference type="GO" id="GO:0004521">
    <property type="term" value="F:RNA endonuclease activity"/>
    <property type="evidence" value="ECO:0007669"/>
    <property type="project" value="UniProtKB-UniRule"/>
</dbReference>
<keyword evidence="6 7" id="KW-0862">Zinc</keyword>
<dbReference type="EMBL" id="DRQG01000055">
    <property type="protein sequence ID" value="HGY55236.1"/>
    <property type="molecule type" value="Genomic_DNA"/>
</dbReference>
<dbReference type="SUPFAM" id="SSF55486">
    <property type="entry name" value="Metalloproteases ('zincins'), catalytic domain"/>
    <property type="match status" value="1"/>
</dbReference>
<dbReference type="EC" id="3.1.-.-" evidence="7"/>
<evidence type="ECO:0000256" key="7">
    <source>
        <dbReference type="HAMAP-Rule" id="MF_00009"/>
    </source>
</evidence>
<evidence type="ECO:0000256" key="3">
    <source>
        <dbReference type="ARBA" id="ARBA00022723"/>
    </source>
</evidence>
<proteinExistence type="inferred from homology"/>
<dbReference type="InterPro" id="IPR023091">
    <property type="entry name" value="MetalPrtase_cat_dom_sf_prd"/>
</dbReference>
<comment type="function">
    <text evidence="7">Single strand-specific metallo-endoribonuclease involved in late-stage 70S ribosome quality control and in maturation of the 3' terminus of the 16S rRNA.</text>
</comment>
<evidence type="ECO:0000313" key="8">
    <source>
        <dbReference type="EMBL" id="HGY55236.1"/>
    </source>
</evidence>
<organism evidence="8">
    <name type="scientific">Caldithrix abyssi</name>
    <dbReference type="NCBI Taxonomy" id="187145"/>
    <lineage>
        <taxon>Bacteria</taxon>
        <taxon>Pseudomonadati</taxon>
        <taxon>Calditrichota</taxon>
        <taxon>Calditrichia</taxon>
        <taxon>Calditrichales</taxon>
        <taxon>Calditrichaceae</taxon>
        <taxon>Caldithrix</taxon>
    </lineage>
</organism>
<comment type="caution">
    <text evidence="8">The sequence shown here is derived from an EMBL/GenBank/DDBJ whole genome shotgun (WGS) entry which is preliminary data.</text>
</comment>
<feature type="binding site" evidence="7">
    <location>
        <position position="110"/>
    </location>
    <ligand>
        <name>Zn(2+)</name>
        <dbReference type="ChEBI" id="CHEBI:29105"/>
        <note>catalytic</note>
    </ligand>
</feature>
<feature type="binding site" evidence="7">
    <location>
        <position position="106"/>
    </location>
    <ligand>
        <name>Zn(2+)</name>
        <dbReference type="ChEBI" id="CHEBI:29105"/>
        <note>catalytic</note>
    </ligand>
</feature>
<comment type="cofactor">
    <cofactor evidence="7">
        <name>Zn(2+)</name>
        <dbReference type="ChEBI" id="CHEBI:29105"/>
    </cofactor>
    <text evidence="7">Binds 1 zinc ion.</text>
</comment>
<evidence type="ECO:0000256" key="1">
    <source>
        <dbReference type="ARBA" id="ARBA00010875"/>
    </source>
</evidence>
<reference evidence="8" key="1">
    <citation type="journal article" date="2020" name="mSystems">
        <title>Genome- and Community-Level Interaction Insights into Carbon Utilization and Element Cycling Functions of Hydrothermarchaeota in Hydrothermal Sediment.</title>
        <authorList>
            <person name="Zhou Z."/>
            <person name="Liu Y."/>
            <person name="Xu W."/>
            <person name="Pan J."/>
            <person name="Luo Z.H."/>
            <person name="Li M."/>
        </authorList>
    </citation>
    <scope>NUCLEOTIDE SEQUENCE [LARGE SCALE GENOMIC DNA]</scope>
    <source>
        <strain evidence="8">HyVt-577</strain>
    </source>
</reference>
<dbReference type="InterPro" id="IPR002036">
    <property type="entry name" value="YbeY"/>
</dbReference>
<protein>
    <recommendedName>
        <fullName evidence="7">Endoribonuclease YbeY</fullName>
        <ecNumber evidence="7">3.1.-.-</ecNumber>
    </recommendedName>
</protein>
<keyword evidence="7" id="KW-0963">Cytoplasm</keyword>
<dbReference type="HAMAP" id="MF_00009">
    <property type="entry name" value="Endoribonucl_YbeY"/>
    <property type="match status" value="1"/>
</dbReference>
<keyword evidence="2 7" id="KW-0540">Nuclease</keyword>
<evidence type="ECO:0000256" key="5">
    <source>
        <dbReference type="ARBA" id="ARBA00022801"/>
    </source>
</evidence>
<dbReference type="Pfam" id="PF02130">
    <property type="entry name" value="YbeY"/>
    <property type="match status" value="1"/>
</dbReference>
<comment type="subcellular location">
    <subcellularLocation>
        <location evidence="7">Cytoplasm</location>
    </subcellularLocation>
</comment>
<evidence type="ECO:0000256" key="6">
    <source>
        <dbReference type="ARBA" id="ARBA00022833"/>
    </source>
</evidence>